<reference evidence="15 16" key="1">
    <citation type="journal article" date="2021" name="bioRxiv">
        <title>Chromosome-scale and haplotype-resolved genome assembly of a tetraploid potato cultivar.</title>
        <authorList>
            <person name="Sun H."/>
            <person name="Jiao W.-B."/>
            <person name="Krause K."/>
            <person name="Campoy J.A."/>
            <person name="Goel M."/>
            <person name="Folz-Donahue K."/>
            <person name="Kukat C."/>
            <person name="Huettel B."/>
            <person name="Schneeberger K."/>
        </authorList>
    </citation>
    <scope>NUCLEOTIDE SEQUENCE [LARGE SCALE GENOMIC DNA]</scope>
    <source>
        <strain evidence="15">SolTubOtavaFocal</strain>
        <tissue evidence="15">Leaves</tissue>
    </source>
</reference>
<feature type="transmembrane region" description="Helical" evidence="12">
    <location>
        <begin position="386"/>
        <end position="404"/>
    </location>
</feature>
<feature type="transmembrane region" description="Helical" evidence="12">
    <location>
        <begin position="358"/>
        <end position="380"/>
    </location>
</feature>
<evidence type="ECO:0000256" key="2">
    <source>
        <dbReference type="ARBA" id="ARBA00004141"/>
    </source>
</evidence>
<evidence type="ECO:0000313" key="15">
    <source>
        <dbReference type="EMBL" id="KAH0780300.1"/>
    </source>
</evidence>
<keyword evidence="7" id="KW-0238">DNA-binding</keyword>
<keyword evidence="8 12" id="KW-0472">Membrane</keyword>
<keyword evidence="11" id="KW-0539">Nucleus</keyword>
<evidence type="ECO:0000256" key="1">
    <source>
        <dbReference type="ARBA" id="ARBA00004123"/>
    </source>
</evidence>
<keyword evidence="4 12" id="KW-0812">Transmembrane</keyword>
<dbReference type="EMBL" id="JAIVGD010000002">
    <property type="protein sequence ID" value="KAH0780300.1"/>
    <property type="molecule type" value="Genomic_DNA"/>
</dbReference>
<evidence type="ECO:0000256" key="6">
    <source>
        <dbReference type="ARBA" id="ARBA00023015"/>
    </source>
</evidence>
<evidence type="ECO:0000256" key="11">
    <source>
        <dbReference type="ARBA" id="ARBA00023242"/>
    </source>
</evidence>
<comment type="subcellular location">
    <subcellularLocation>
        <location evidence="2">Membrane</location>
        <topology evidence="2">Multi-pass membrane protein</topology>
    </subcellularLocation>
    <subcellularLocation>
        <location evidence="1">Nucleus</location>
    </subcellularLocation>
</comment>
<evidence type="ECO:0000256" key="3">
    <source>
        <dbReference type="ARBA" id="ARBA00009045"/>
    </source>
</evidence>
<dbReference type="Pfam" id="PF01694">
    <property type="entry name" value="Rhomboid"/>
    <property type="match status" value="1"/>
</dbReference>
<comment type="caution">
    <text evidence="15">The sequence shown here is derived from an EMBL/GenBank/DDBJ whole genome shotgun (WGS) entry which is preliminary data.</text>
</comment>
<evidence type="ECO:0008006" key="17">
    <source>
        <dbReference type="Google" id="ProtNLM"/>
    </source>
</evidence>
<evidence type="ECO:0000256" key="9">
    <source>
        <dbReference type="ARBA" id="ARBA00023159"/>
    </source>
</evidence>
<protein>
    <recommendedName>
        <fullName evidence="17">UBA domain-containing protein</fullName>
    </recommendedName>
</protein>
<dbReference type="PANTHER" id="PTHR45693">
    <property type="entry name" value="TRANSCRIPTION FACTOR TGA9"/>
    <property type="match status" value="1"/>
</dbReference>
<dbReference type="Gene3D" id="1.10.8.10">
    <property type="entry name" value="DNA helicase RuvA subunit, C-terminal domain"/>
    <property type="match status" value="1"/>
</dbReference>
<evidence type="ECO:0000256" key="12">
    <source>
        <dbReference type="SAM" id="Phobius"/>
    </source>
</evidence>
<dbReference type="InterPro" id="IPR022764">
    <property type="entry name" value="Peptidase_S54_rhomboid_dom"/>
</dbReference>
<keyword evidence="5 12" id="KW-1133">Transmembrane helix</keyword>
<feature type="transmembrane region" description="Helical" evidence="12">
    <location>
        <begin position="440"/>
        <end position="458"/>
    </location>
</feature>
<dbReference type="PROSITE" id="PS50030">
    <property type="entry name" value="UBA"/>
    <property type="match status" value="1"/>
</dbReference>
<evidence type="ECO:0000256" key="4">
    <source>
        <dbReference type="ARBA" id="ARBA00022692"/>
    </source>
</evidence>
<dbReference type="InterPro" id="IPR015940">
    <property type="entry name" value="UBA"/>
</dbReference>
<keyword evidence="6" id="KW-0805">Transcription regulation</keyword>
<evidence type="ECO:0000256" key="10">
    <source>
        <dbReference type="ARBA" id="ARBA00023163"/>
    </source>
</evidence>
<proteinExistence type="inferred from homology"/>
<keyword evidence="16" id="KW-1185">Reference proteome</keyword>
<comment type="similarity">
    <text evidence="3">Belongs to the peptidase S54 family.</text>
</comment>
<sequence>MDAMGDREGPRLVSSTALWRGDRRPAQVVQVSQLEQDFQRAPQQRESGSLPFDTEYSRWLEEHTKHINELRTAVNSHASDPELRSIVDNVIAHYDEVYRMKANTAKGNVEHLLSGMWKTPAERCFMWIGDFRPSLLLKLLGNQLEPLSEQQLLAIENLQLSSHNSEDALSQGMQALEQSLGETLAIGSPFTEGSSGNVATKYMGQMEMAMGKLATLEAFFHQADLLRQRALHQMHCVLTTRQSARALLVGLSRSLLGRKQGKNLVFIAANMNVGPSGFNNAPVTRALVIACTIFTIIFGVRGRGNQLGWSYQDIFQKLQIWKLIISAFTFSSTPELVFGLYLLYYFRVFERQIGSNKYSVFLLFSFVVSLLLEVLALQLIKDPSLSILSGPYGLIFSSFVPFYLDIPVSTRFRLFSLHFSDKTFIYLAGLQLLFSSWKRSIVPGLCGIIAGCLYRLNFCRIRKMKFPEFITSFFARLSWPSTGNLPPPSAPARNAPGNVPIFAGRQMEGNYPAPVSSTPEPPEDAIAMLVSMGFDRNSARQALIHSRNDVNIATNVLLESQSH</sequence>
<feature type="transmembrane region" description="Helical" evidence="12">
    <location>
        <begin position="283"/>
        <end position="300"/>
    </location>
</feature>
<dbReference type="InterPro" id="IPR035952">
    <property type="entry name" value="Rhomboid-like_sf"/>
</dbReference>
<accession>A0ABQ7WJY0</accession>
<feature type="domain" description="DOG1" evidence="14">
    <location>
        <begin position="49"/>
        <end position="267"/>
    </location>
</feature>
<dbReference type="SUPFAM" id="SSF46934">
    <property type="entry name" value="UBA-like"/>
    <property type="match status" value="1"/>
</dbReference>
<keyword evidence="9" id="KW-0010">Activator</keyword>
<gene>
    <name evidence="15" type="ORF">KY290_006727</name>
</gene>
<dbReference type="PROSITE" id="PS51806">
    <property type="entry name" value="DOG1"/>
    <property type="match status" value="1"/>
</dbReference>
<dbReference type="Pfam" id="PF14144">
    <property type="entry name" value="DOG1"/>
    <property type="match status" value="1"/>
</dbReference>
<organism evidence="15 16">
    <name type="scientific">Solanum tuberosum</name>
    <name type="common">Potato</name>
    <dbReference type="NCBI Taxonomy" id="4113"/>
    <lineage>
        <taxon>Eukaryota</taxon>
        <taxon>Viridiplantae</taxon>
        <taxon>Streptophyta</taxon>
        <taxon>Embryophyta</taxon>
        <taxon>Tracheophyta</taxon>
        <taxon>Spermatophyta</taxon>
        <taxon>Magnoliopsida</taxon>
        <taxon>eudicotyledons</taxon>
        <taxon>Gunneridae</taxon>
        <taxon>Pentapetalae</taxon>
        <taxon>asterids</taxon>
        <taxon>lamiids</taxon>
        <taxon>Solanales</taxon>
        <taxon>Solanaceae</taxon>
        <taxon>Solanoideae</taxon>
        <taxon>Solaneae</taxon>
        <taxon>Solanum</taxon>
    </lineage>
</organism>
<dbReference type="Proteomes" id="UP000826656">
    <property type="component" value="Unassembled WGS sequence"/>
</dbReference>
<evidence type="ECO:0000259" key="13">
    <source>
        <dbReference type="PROSITE" id="PS50030"/>
    </source>
</evidence>
<evidence type="ECO:0000256" key="7">
    <source>
        <dbReference type="ARBA" id="ARBA00023125"/>
    </source>
</evidence>
<dbReference type="InterPro" id="IPR009060">
    <property type="entry name" value="UBA-like_sf"/>
</dbReference>
<keyword evidence="10" id="KW-0804">Transcription</keyword>
<evidence type="ECO:0000256" key="5">
    <source>
        <dbReference type="ARBA" id="ARBA00022989"/>
    </source>
</evidence>
<dbReference type="PANTHER" id="PTHR45693:SF15">
    <property type="entry name" value="TGACG-SEQUENCE-SPECIFIC DNA-BINDING PROTEIN TGA-2.1"/>
    <property type="match status" value="1"/>
</dbReference>
<feature type="transmembrane region" description="Helical" evidence="12">
    <location>
        <begin position="320"/>
        <end position="346"/>
    </location>
</feature>
<evidence type="ECO:0000313" key="16">
    <source>
        <dbReference type="Proteomes" id="UP000826656"/>
    </source>
</evidence>
<dbReference type="Gene3D" id="1.20.1540.10">
    <property type="entry name" value="Rhomboid-like"/>
    <property type="match status" value="1"/>
</dbReference>
<dbReference type="InterPro" id="IPR025422">
    <property type="entry name" value="TGA_domain"/>
</dbReference>
<name>A0ABQ7WJY0_SOLTU</name>
<dbReference type="Pfam" id="PF00627">
    <property type="entry name" value="UBA"/>
    <property type="match status" value="1"/>
</dbReference>
<feature type="domain" description="UBA" evidence="13">
    <location>
        <begin position="520"/>
        <end position="560"/>
    </location>
</feature>
<dbReference type="SMART" id="SM00165">
    <property type="entry name" value="UBA"/>
    <property type="match status" value="1"/>
</dbReference>
<evidence type="ECO:0000259" key="14">
    <source>
        <dbReference type="PROSITE" id="PS51806"/>
    </source>
</evidence>
<evidence type="ECO:0000256" key="8">
    <source>
        <dbReference type="ARBA" id="ARBA00023136"/>
    </source>
</evidence>
<dbReference type="SUPFAM" id="SSF144091">
    <property type="entry name" value="Rhomboid-like"/>
    <property type="match status" value="1"/>
</dbReference>